<evidence type="ECO:0000256" key="5">
    <source>
        <dbReference type="ARBA" id="ARBA00022840"/>
    </source>
</evidence>
<dbReference type="InterPro" id="IPR036565">
    <property type="entry name" value="Mur-like_cat_sf"/>
</dbReference>
<dbReference type="InterPro" id="IPR005863">
    <property type="entry name" value="UDP-N-AcMur_synth"/>
</dbReference>
<sequence length="456" mass="46715">MIPMTLAEIAEATGGTLTDGADPASLVTGPLSFNSKKVASGGLFCCLPGKQVDGHDFAEQAYEGGVAAVLASRPVGIPSVLVADVLGAMAGIATAVASRYTGTIVAITGSAGKTSTKDLLRRILDEDGPTVATPKSYNNEIGFPTTVSQVRQDSRYLVLEMGARGKGHIADLCQIAPPTIATVLGIGSAHIGEFGSREAIAAAKAEIVEALPAHGVAVLNGDDPLVAGMRNATDARVITFGTGPDCDVRAHGIKTDDEGRPSFSLRYGPKVVRIQLAVHGRHNVTNALAAAATAFAAGVPFGRIAAALQRAKVTSGGRMDVHHNGDVTVINDSFNASPESMEAALVALSDIAGGRRMVAVLGQMAELGGEAGPWHDRIGRQVAKTGVLQLITVGGKYADAIGEAARCITSEVNVSRAGDAREALRLAEELVREGDVVLVKGANALGLEAVAQGLLN</sequence>
<dbReference type="GO" id="GO:0009252">
    <property type="term" value="P:peptidoglycan biosynthetic process"/>
    <property type="evidence" value="ECO:0007669"/>
    <property type="project" value="UniProtKB-UniRule"/>
</dbReference>
<keyword evidence="16" id="KW-1185">Reference proteome</keyword>
<evidence type="ECO:0000256" key="6">
    <source>
        <dbReference type="ARBA" id="ARBA00022960"/>
    </source>
</evidence>
<reference evidence="15 16" key="1">
    <citation type="submission" date="2017-08" db="EMBL/GenBank/DDBJ databases">
        <title>Genome sequence of Streptomyces albireticuli NRRL B-1670.</title>
        <authorList>
            <person name="Graham D.E."/>
            <person name="Mahan K.M."/>
            <person name="Klingeman D.M."/>
            <person name="Hettich R.L."/>
            <person name="Parry R.J."/>
            <person name="Spain J.C."/>
        </authorList>
    </citation>
    <scope>NUCLEOTIDE SEQUENCE [LARGE SCALE GENOMIC DNA]</scope>
    <source>
        <strain evidence="15 16">NRRL B-1670</strain>
    </source>
</reference>
<dbReference type="GO" id="GO:0005524">
    <property type="term" value="F:ATP binding"/>
    <property type="evidence" value="ECO:0007669"/>
    <property type="project" value="UniProtKB-UniRule"/>
</dbReference>
<keyword evidence="3 10" id="KW-0132">Cell division</keyword>
<dbReference type="Pfam" id="PF01225">
    <property type="entry name" value="Mur_ligase"/>
    <property type="match status" value="1"/>
</dbReference>
<evidence type="ECO:0000313" key="16">
    <source>
        <dbReference type="Proteomes" id="UP000218944"/>
    </source>
</evidence>
<comment type="subcellular location">
    <subcellularLocation>
        <location evidence="10 11">Cytoplasm</location>
    </subcellularLocation>
</comment>
<dbReference type="UniPathway" id="UPA00219"/>
<keyword evidence="5 10" id="KW-0067">ATP-binding</keyword>
<evidence type="ECO:0000313" key="15">
    <source>
        <dbReference type="EMBL" id="PAU48728.1"/>
    </source>
</evidence>
<evidence type="ECO:0000256" key="3">
    <source>
        <dbReference type="ARBA" id="ARBA00022618"/>
    </source>
</evidence>
<keyword evidence="8 10" id="KW-0131">Cell cycle</keyword>
<dbReference type="SUPFAM" id="SSF63418">
    <property type="entry name" value="MurE/MurF N-terminal domain"/>
    <property type="match status" value="1"/>
</dbReference>
<dbReference type="Gene3D" id="3.40.1190.10">
    <property type="entry name" value="Mur-like, catalytic domain"/>
    <property type="match status" value="1"/>
</dbReference>
<dbReference type="GO" id="GO:0008766">
    <property type="term" value="F:UDP-N-acetylmuramoylalanyl-D-glutamyl-2,6-diaminopimelate-D-alanyl-D-alanine ligase activity"/>
    <property type="evidence" value="ECO:0007669"/>
    <property type="project" value="RHEA"/>
</dbReference>
<evidence type="ECO:0000259" key="12">
    <source>
        <dbReference type="Pfam" id="PF01225"/>
    </source>
</evidence>
<dbReference type="EMBL" id="NSJV01000223">
    <property type="protein sequence ID" value="PAU48728.1"/>
    <property type="molecule type" value="Genomic_DNA"/>
</dbReference>
<dbReference type="GO" id="GO:0051301">
    <property type="term" value="P:cell division"/>
    <property type="evidence" value="ECO:0007669"/>
    <property type="project" value="UniProtKB-KW"/>
</dbReference>
<evidence type="ECO:0000256" key="4">
    <source>
        <dbReference type="ARBA" id="ARBA00022741"/>
    </source>
</evidence>
<comment type="caution">
    <text evidence="15">The sequence shown here is derived from an EMBL/GenBank/DDBJ whole genome shotgun (WGS) entry which is preliminary data.</text>
</comment>
<dbReference type="InterPro" id="IPR000713">
    <property type="entry name" value="Mur_ligase_N"/>
</dbReference>
<dbReference type="Pfam" id="PF02875">
    <property type="entry name" value="Mur_ligase_C"/>
    <property type="match status" value="1"/>
</dbReference>
<evidence type="ECO:0000259" key="13">
    <source>
        <dbReference type="Pfam" id="PF02875"/>
    </source>
</evidence>
<protein>
    <recommendedName>
        <fullName evidence="10 11">UDP-N-acetylmuramoyl-tripeptide--D-alanyl-D-alanine ligase</fullName>
        <ecNumber evidence="10 11">6.3.2.10</ecNumber>
    </recommendedName>
    <alternativeName>
        <fullName evidence="10">D-alanyl-D-alanine-adding enzyme</fullName>
    </alternativeName>
</protein>
<dbReference type="PANTHER" id="PTHR43024:SF1">
    <property type="entry name" value="UDP-N-ACETYLMURAMOYL-TRIPEPTIDE--D-ALANYL-D-ALANINE LIGASE"/>
    <property type="match status" value="1"/>
</dbReference>
<keyword evidence="6 10" id="KW-0133">Cell shape</keyword>
<dbReference type="InterPro" id="IPR051046">
    <property type="entry name" value="MurCDEF_CellWall_CoF430Synth"/>
</dbReference>
<comment type="pathway">
    <text evidence="10 11">Cell wall biogenesis; peptidoglycan biosynthesis.</text>
</comment>
<proteinExistence type="inferred from homology"/>
<organism evidence="15 16">
    <name type="scientific">Streptomyces albireticuli</name>
    <dbReference type="NCBI Taxonomy" id="1940"/>
    <lineage>
        <taxon>Bacteria</taxon>
        <taxon>Bacillati</taxon>
        <taxon>Actinomycetota</taxon>
        <taxon>Actinomycetes</taxon>
        <taxon>Kitasatosporales</taxon>
        <taxon>Streptomycetaceae</taxon>
        <taxon>Streptomyces</taxon>
    </lineage>
</organism>
<evidence type="ECO:0000256" key="7">
    <source>
        <dbReference type="ARBA" id="ARBA00022984"/>
    </source>
</evidence>
<evidence type="ECO:0000256" key="2">
    <source>
        <dbReference type="ARBA" id="ARBA00022598"/>
    </source>
</evidence>
<dbReference type="Pfam" id="PF08245">
    <property type="entry name" value="Mur_ligase_M"/>
    <property type="match status" value="1"/>
</dbReference>
<dbReference type="PANTHER" id="PTHR43024">
    <property type="entry name" value="UDP-N-ACETYLMURAMOYL-TRIPEPTIDE--D-ALANYL-D-ALANINE LIGASE"/>
    <property type="match status" value="1"/>
</dbReference>
<dbReference type="GO" id="GO:0071555">
    <property type="term" value="P:cell wall organization"/>
    <property type="evidence" value="ECO:0007669"/>
    <property type="project" value="UniProtKB-KW"/>
</dbReference>
<dbReference type="GO" id="GO:0008360">
    <property type="term" value="P:regulation of cell shape"/>
    <property type="evidence" value="ECO:0007669"/>
    <property type="project" value="UniProtKB-KW"/>
</dbReference>
<evidence type="ECO:0000256" key="10">
    <source>
        <dbReference type="HAMAP-Rule" id="MF_02019"/>
    </source>
</evidence>
<evidence type="ECO:0000256" key="11">
    <source>
        <dbReference type="RuleBase" id="RU004136"/>
    </source>
</evidence>
<dbReference type="InterPro" id="IPR035911">
    <property type="entry name" value="MurE/MurF_N"/>
</dbReference>
<evidence type="ECO:0000256" key="8">
    <source>
        <dbReference type="ARBA" id="ARBA00023306"/>
    </source>
</evidence>
<feature type="domain" description="Mur ligase central" evidence="14">
    <location>
        <begin position="107"/>
        <end position="294"/>
    </location>
</feature>
<feature type="domain" description="Mur ligase N-terminal catalytic" evidence="12">
    <location>
        <begin position="32"/>
        <end position="78"/>
    </location>
</feature>
<dbReference type="EC" id="6.3.2.10" evidence="10 11"/>
<evidence type="ECO:0000256" key="9">
    <source>
        <dbReference type="ARBA" id="ARBA00023316"/>
    </source>
</evidence>
<name>A0A2A2D8E1_9ACTN</name>
<accession>A0A2A2D8E1</accession>
<feature type="binding site" evidence="10">
    <location>
        <begin position="109"/>
        <end position="115"/>
    </location>
    <ligand>
        <name>ATP</name>
        <dbReference type="ChEBI" id="CHEBI:30616"/>
    </ligand>
</feature>
<keyword evidence="9 10" id="KW-0961">Cell wall biogenesis/degradation</keyword>
<keyword evidence="1 10" id="KW-0963">Cytoplasm</keyword>
<keyword evidence="7 10" id="KW-0573">Peptidoglycan synthesis</keyword>
<dbReference type="HAMAP" id="MF_02019">
    <property type="entry name" value="MurF"/>
    <property type="match status" value="1"/>
</dbReference>
<dbReference type="AlphaFoldDB" id="A0A2A2D8E1"/>
<dbReference type="SUPFAM" id="SSF53623">
    <property type="entry name" value="MurD-like peptide ligases, catalytic domain"/>
    <property type="match status" value="1"/>
</dbReference>
<dbReference type="Gene3D" id="3.40.1390.10">
    <property type="entry name" value="MurE/MurF, N-terminal domain"/>
    <property type="match status" value="1"/>
</dbReference>
<dbReference type="InterPro" id="IPR004101">
    <property type="entry name" value="Mur_ligase_C"/>
</dbReference>
<gene>
    <name evidence="10" type="primary">murF</name>
    <name evidence="15" type="ORF">CK936_11820</name>
</gene>
<dbReference type="SUPFAM" id="SSF53244">
    <property type="entry name" value="MurD-like peptide ligases, peptide-binding domain"/>
    <property type="match status" value="1"/>
</dbReference>
<keyword evidence="2 10" id="KW-0436">Ligase</keyword>
<keyword evidence="4 10" id="KW-0547">Nucleotide-binding</keyword>
<dbReference type="InterPro" id="IPR013221">
    <property type="entry name" value="Mur_ligase_cen"/>
</dbReference>
<dbReference type="Proteomes" id="UP000218944">
    <property type="component" value="Unassembled WGS sequence"/>
</dbReference>
<dbReference type="GO" id="GO:0047480">
    <property type="term" value="F:UDP-N-acetylmuramoyl-tripeptide-D-alanyl-D-alanine ligase activity"/>
    <property type="evidence" value="ECO:0007669"/>
    <property type="project" value="UniProtKB-UniRule"/>
</dbReference>
<dbReference type="InterPro" id="IPR036615">
    <property type="entry name" value="Mur_ligase_C_dom_sf"/>
</dbReference>
<dbReference type="Gene3D" id="3.90.190.20">
    <property type="entry name" value="Mur ligase, C-terminal domain"/>
    <property type="match status" value="1"/>
</dbReference>
<evidence type="ECO:0000259" key="14">
    <source>
        <dbReference type="Pfam" id="PF08245"/>
    </source>
</evidence>
<comment type="similarity">
    <text evidence="10">Belongs to the MurCDEF family. MurF subfamily.</text>
</comment>
<dbReference type="NCBIfam" id="TIGR01143">
    <property type="entry name" value="murF"/>
    <property type="match status" value="1"/>
</dbReference>
<comment type="catalytic activity">
    <reaction evidence="10 11">
        <text>D-alanyl-D-alanine + UDP-N-acetyl-alpha-D-muramoyl-L-alanyl-gamma-D-glutamyl-meso-2,6-diaminopimelate + ATP = UDP-N-acetyl-alpha-D-muramoyl-L-alanyl-gamma-D-glutamyl-meso-2,6-diaminopimeloyl-D-alanyl-D-alanine + ADP + phosphate + H(+)</text>
        <dbReference type="Rhea" id="RHEA:28374"/>
        <dbReference type="ChEBI" id="CHEBI:15378"/>
        <dbReference type="ChEBI" id="CHEBI:30616"/>
        <dbReference type="ChEBI" id="CHEBI:43474"/>
        <dbReference type="ChEBI" id="CHEBI:57822"/>
        <dbReference type="ChEBI" id="CHEBI:61386"/>
        <dbReference type="ChEBI" id="CHEBI:83905"/>
        <dbReference type="ChEBI" id="CHEBI:456216"/>
        <dbReference type="EC" id="6.3.2.10"/>
    </reaction>
</comment>
<feature type="domain" description="Mur ligase C-terminal" evidence="13">
    <location>
        <begin position="317"/>
        <end position="442"/>
    </location>
</feature>
<comment type="function">
    <text evidence="10 11">Involved in cell wall formation. Catalyzes the final step in the synthesis of UDP-N-acetylmuramoyl-pentapeptide, the precursor of murein.</text>
</comment>
<dbReference type="GO" id="GO:0005737">
    <property type="term" value="C:cytoplasm"/>
    <property type="evidence" value="ECO:0007669"/>
    <property type="project" value="UniProtKB-SubCell"/>
</dbReference>
<evidence type="ECO:0000256" key="1">
    <source>
        <dbReference type="ARBA" id="ARBA00022490"/>
    </source>
</evidence>